<dbReference type="Pfam" id="PF13559">
    <property type="entry name" value="DUF4129"/>
    <property type="match status" value="1"/>
</dbReference>
<feature type="transmembrane region" description="Helical" evidence="2">
    <location>
        <begin position="201"/>
        <end position="228"/>
    </location>
</feature>
<feature type="domain" description="Protein-glutamine gamma-glutamyltransferase-like C-terminal" evidence="3">
    <location>
        <begin position="383"/>
        <end position="452"/>
    </location>
</feature>
<dbReference type="InterPro" id="IPR025403">
    <property type="entry name" value="TgpA-like_C"/>
</dbReference>
<evidence type="ECO:0000256" key="2">
    <source>
        <dbReference type="SAM" id="Phobius"/>
    </source>
</evidence>
<dbReference type="EMBL" id="LGKO01000005">
    <property type="protein sequence ID" value="KPL82826.1"/>
    <property type="molecule type" value="Genomic_DNA"/>
</dbReference>
<dbReference type="AlphaFoldDB" id="A0A0N8GQ64"/>
<proteinExistence type="predicted"/>
<keyword evidence="2" id="KW-0472">Membrane</keyword>
<feature type="transmembrane region" description="Helical" evidence="2">
    <location>
        <begin position="142"/>
        <end position="162"/>
    </location>
</feature>
<organism evidence="4 5">
    <name type="scientific">Thermanaerothrix daxensis</name>
    <dbReference type="NCBI Taxonomy" id="869279"/>
    <lineage>
        <taxon>Bacteria</taxon>
        <taxon>Bacillati</taxon>
        <taxon>Chloroflexota</taxon>
        <taxon>Anaerolineae</taxon>
        <taxon>Anaerolineales</taxon>
        <taxon>Anaerolineaceae</taxon>
        <taxon>Thermanaerothrix</taxon>
    </lineage>
</organism>
<evidence type="ECO:0000313" key="5">
    <source>
        <dbReference type="Proteomes" id="UP000050544"/>
    </source>
</evidence>
<evidence type="ECO:0000259" key="3">
    <source>
        <dbReference type="Pfam" id="PF13559"/>
    </source>
</evidence>
<feature type="transmembrane region" description="Helical" evidence="2">
    <location>
        <begin position="66"/>
        <end position="89"/>
    </location>
</feature>
<feature type="transmembrane region" description="Helical" evidence="2">
    <location>
        <begin position="168"/>
        <end position="189"/>
    </location>
</feature>
<gene>
    <name evidence="4" type="ORF">SE15_12300</name>
</gene>
<dbReference type="Proteomes" id="UP000050544">
    <property type="component" value="Unassembled WGS sequence"/>
</dbReference>
<evidence type="ECO:0000313" key="4">
    <source>
        <dbReference type="EMBL" id="KPL82826.1"/>
    </source>
</evidence>
<dbReference type="RefSeq" id="WP_054522384.1">
    <property type="nucleotide sequence ID" value="NZ_LGKO01000005.1"/>
</dbReference>
<accession>A0A0N8GQ64</accession>
<feature type="region of interest" description="Disordered" evidence="1">
    <location>
        <begin position="461"/>
        <end position="482"/>
    </location>
</feature>
<feature type="transmembrane region" description="Helical" evidence="2">
    <location>
        <begin position="234"/>
        <end position="262"/>
    </location>
</feature>
<keyword evidence="2" id="KW-1133">Transmembrane helix</keyword>
<feature type="transmembrane region" description="Helical" evidence="2">
    <location>
        <begin position="309"/>
        <end position="327"/>
    </location>
</feature>
<dbReference type="OrthoDB" id="167037at2"/>
<protein>
    <recommendedName>
        <fullName evidence="3">Protein-glutamine gamma-glutamyltransferase-like C-terminal domain-containing protein</fullName>
    </recommendedName>
</protein>
<comment type="caution">
    <text evidence="4">The sequence shown here is derived from an EMBL/GenBank/DDBJ whole genome shotgun (WGS) entry which is preliminary data.</text>
</comment>
<sequence length="482" mass="53255">MTLLHWAEVGILFEALAEVVWATLWYCALVQPTQGPGWVALALLAVILGAERLSRWLDRRRERLAPWGAIVAMTGFILVAVGMTGWLFLREFSETLFELFSPGSVIHLKGEWGRWGWHVAAMLLLTWRGVRLGKLRIDSDGAVASLRLGILMLLLYGVFQGVRPTLTAMWPAFLLLALNLSSIGILRMVDLFQSRGGAVPIAALPWWFFIVGMGVALALLGVGVGAFLERPAEWLSWAIMALVGIPLVVVAFVFGAVVLLLVSWLIPLLTGGTAVPLPDIVGGEKLPKFVEQLLQGVEPTSQWPLIDRLLPGLALLAILGLLALVMIELRSPGTLLLPLRAKEGMEERLPLSRLARGLRRSRGRRTPLNRMTRQHIANRIRAIYQHLLDLAAALEHPRPPAVTPLEFLPVLKAMFPDHLDALEMLTYAYIQVRYGEIPEDPRVLERVEQAWESLAEEGARRLQAKAAEGSTPKRGSHAAQKG</sequence>
<keyword evidence="2" id="KW-0812">Transmembrane</keyword>
<dbReference type="STRING" id="869279.SE15_12300"/>
<evidence type="ECO:0000256" key="1">
    <source>
        <dbReference type="SAM" id="MobiDB-lite"/>
    </source>
</evidence>
<feature type="transmembrane region" description="Helical" evidence="2">
    <location>
        <begin position="12"/>
        <end position="31"/>
    </location>
</feature>
<keyword evidence="5" id="KW-1185">Reference proteome</keyword>
<feature type="transmembrane region" description="Helical" evidence="2">
    <location>
        <begin position="37"/>
        <end position="54"/>
    </location>
</feature>
<reference evidence="4 5" key="1">
    <citation type="submission" date="2015-07" db="EMBL/GenBank/DDBJ databases">
        <title>Whole genome sequence of Thermanaerothrix daxensis DSM 23592.</title>
        <authorList>
            <person name="Hemp J."/>
            <person name="Ward L.M."/>
            <person name="Pace L.A."/>
            <person name="Fischer W.W."/>
        </authorList>
    </citation>
    <scope>NUCLEOTIDE SEQUENCE [LARGE SCALE GENOMIC DNA]</scope>
    <source>
        <strain evidence="4 5">GNS-1</strain>
    </source>
</reference>
<name>A0A0N8GQ64_9CHLR</name>